<dbReference type="Proteomes" id="UP001152795">
    <property type="component" value="Unassembled WGS sequence"/>
</dbReference>
<evidence type="ECO:0000313" key="4">
    <source>
        <dbReference type="EMBL" id="CAB4005248.1"/>
    </source>
</evidence>
<name>A0A6S7ITJ1_PARCT</name>
<evidence type="ECO:0000313" key="5">
    <source>
        <dbReference type="Proteomes" id="UP001152795"/>
    </source>
</evidence>
<feature type="region of interest" description="Disordered" evidence="1">
    <location>
        <begin position="448"/>
        <end position="470"/>
    </location>
</feature>
<evidence type="ECO:0000256" key="1">
    <source>
        <dbReference type="SAM" id="MobiDB-lite"/>
    </source>
</evidence>
<keyword evidence="3" id="KW-0732">Signal</keyword>
<dbReference type="OrthoDB" id="5990311at2759"/>
<feature type="signal peptide" evidence="3">
    <location>
        <begin position="1"/>
        <end position="24"/>
    </location>
</feature>
<feature type="compositionally biased region" description="Polar residues" evidence="1">
    <location>
        <begin position="381"/>
        <end position="390"/>
    </location>
</feature>
<evidence type="ECO:0000256" key="2">
    <source>
        <dbReference type="SAM" id="Phobius"/>
    </source>
</evidence>
<comment type="caution">
    <text evidence="4">The sequence shown here is derived from an EMBL/GenBank/DDBJ whole genome shotgun (WGS) entry which is preliminary data.</text>
</comment>
<keyword evidence="2" id="KW-1133">Transmembrane helix</keyword>
<keyword evidence="2" id="KW-0812">Transmembrane</keyword>
<feature type="chain" id="PRO_5044005977" evidence="3">
    <location>
        <begin position="25"/>
        <end position="470"/>
    </location>
</feature>
<evidence type="ECO:0000256" key="3">
    <source>
        <dbReference type="SAM" id="SignalP"/>
    </source>
</evidence>
<organism evidence="4 5">
    <name type="scientific">Paramuricea clavata</name>
    <name type="common">Red gorgonian</name>
    <name type="synonym">Violescent sea-whip</name>
    <dbReference type="NCBI Taxonomy" id="317549"/>
    <lineage>
        <taxon>Eukaryota</taxon>
        <taxon>Metazoa</taxon>
        <taxon>Cnidaria</taxon>
        <taxon>Anthozoa</taxon>
        <taxon>Octocorallia</taxon>
        <taxon>Malacalcyonacea</taxon>
        <taxon>Plexauridae</taxon>
        <taxon>Paramuricea</taxon>
    </lineage>
</organism>
<keyword evidence="2" id="KW-0472">Membrane</keyword>
<accession>A0A6S7ITJ1</accession>
<keyword evidence="5" id="KW-1185">Reference proteome</keyword>
<dbReference type="EMBL" id="CACRXK020005141">
    <property type="protein sequence ID" value="CAB4005248.1"/>
    <property type="molecule type" value="Genomic_DNA"/>
</dbReference>
<gene>
    <name evidence="4" type="ORF">PACLA_8A078898</name>
</gene>
<feature type="transmembrane region" description="Helical" evidence="2">
    <location>
        <begin position="276"/>
        <end position="302"/>
    </location>
</feature>
<protein>
    <submittedName>
        <fullName evidence="4">Uncharacterized protein</fullName>
    </submittedName>
</protein>
<reference evidence="4" key="1">
    <citation type="submission" date="2020-04" db="EMBL/GenBank/DDBJ databases">
        <authorList>
            <person name="Alioto T."/>
            <person name="Alioto T."/>
            <person name="Gomez Garrido J."/>
        </authorList>
    </citation>
    <scope>NUCLEOTIDE SEQUENCE</scope>
    <source>
        <strain evidence="4">A484AB</strain>
    </source>
</reference>
<sequence>MANYLAFVFAFSVMVCNDIGLVGCVDQCSTNVDCEGNIWSKHCCRGYFSFGSKDRSCTSISCLNHYCSSDSDCGDPSMCCRSNECVNQGCSGCSDKSDCDTGHFCCKKTFPFNQTVCAANCISQTCNSNDDCAGWGECCRSGKCVKTGCYGCECNLDEYCCKKKSSGYWGDSCAQSCVGETCSTDDDCGAPNECCISNKCVDHGCSGCTTNSHCSSGHYCCKKRQWYELSECSEHCVGKSCSTSDDCGGPGETCDSDRRCAVNQESNTASKSLPPWLIAVISVSLVVFLIAVGLLLAVFWYVKRKPQVNTIHAGTMPLQNIQYQGAEIQNQPNTQFSHLNNPTAFENQLQHGNNSVVRQSHNPQRFHNAGQGTPDEDPLFQNPTKNPQHVQENENHGFRMNPTNYDDQGHHTAMSSYPTQSNNEVTLDATQDQDSSGQQMENAQHQGNDYLHNPLYNPQYQGNPYPESHL</sequence>
<feature type="region of interest" description="Disordered" evidence="1">
    <location>
        <begin position="363"/>
        <end position="420"/>
    </location>
</feature>
<proteinExistence type="predicted"/>
<dbReference type="AlphaFoldDB" id="A0A6S7ITJ1"/>